<comment type="caution">
    <text evidence="1">The sequence shown here is derived from an EMBL/GenBank/DDBJ whole genome shotgun (WGS) entry which is preliminary data.</text>
</comment>
<protein>
    <recommendedName>
        <fullName evidence="3">DUF2948 family protein</fullName>
    </recommendedName>
</protein>
<dbReference type="Proteomes" id="UP000248311">
    <property type="component" value="Unassembled WGS sequence"/>
</dbReference>
<dbReference type="Pfam" id="PF11164">
    <property type="entry name" value="DUF2948"/>
    <property type="match status" value="1"/>
</dbReference>
<evidence type="ECO:0008006" key="3">
    <source>
        <dbReference type="Google" id="ProtNLM"/>
    </source>
</evidence>
<reference evidence="1 2" key="1">
    <citation type="submission" date="2018-06" db="EMBL/GenBank/DDBJ databases">
        <title>Genomic Encyclopedia of Type Strains, Phase III (KMG-III): the genomes of soil and plant-associated and newly described type strains.</title>
        <authorList>
            <person name="Whitman W."/>
        </authorList>
    </citation>
    <scope>NUCLEOTIDE SEQUENCE [LARGE SCALE GENOMIC DNA]</scope>
    <source>
        <strain evidence="1 2">CECT 9025</strain>
    </source>
</reference>
<accession>A0A318T522</accession>
<dbReference type="OrthoDB" id="9806367at2"/>
<dbReference type="AlphaFoldDB" id="A0A318T522"/>
<keyword evidence="2" id="KW-1185">Reference proteome</keyword>
<dbReference type="RefSeq" id="WP_110812524.1">
    <property type="nucleotide sequence ID" value="NZ_QJTE01000001.1"/>
</dbReference>
<proteinExistence type="predicted"/>
<name>A0A318T522_9RHOB</name>
<dbReference type="EMBL" id="QJTE01000001">
    <property type="protein sequence ID" value="PYE85464.1"/>
    <property type="molecule type" value="Genomic_DNA"/>
</dbReference>
<gene>
    <name evidence="1" type="ORF">DFP88_101130</name>
</gene>
<sequence length="162" mass="17483">MTDETGDARFEDGGEAPLRLRALDAEDLAVISALAQDAVLPASEMSWSRRERRFALLLNRFRWEDAEAAERRGRGLERVQSVLVIEEALAVRHQDVPQGDADTVLSLLSVDFAPGPDGTGTVTLTLAGDGVIAIDVEALEVLLKDVTRPWLSPSGKAPGHEA</sequence>
<organism evidence="1 2">
    <name type="scientific">Pseudoroseicyclus aestuarii</name>
    <dbReference type="NCBI Taxonomy" id="1795041"/>
    <lineage>
        <taxon>Bacteria</taxon>
        <taxon>Pseudomonadati</taxon>
        <taxon>Pseudomonadota</taxon>
        <taxon>Alphaproteobacteria</taxon>
        <taxon>Rhodobacterales</taxon>
        <taxon>Paracoccaceae</taxon>
        <taxon>Pseudoroseicyclus</taxon>
    </lineage>
</organism>
<evidence type="ECO:0000313" key="2">
    <source>
        <dbReference type="Proteomes" id="UP000248311"/>
    </source>
</evidence>
<evidence type="ECO:0000313" key="1">
    <source>
        <dbReference type="EMBL" id="PYE85464.1"/>
    </source>
</evidence>
<dbReference type="InterPro" id="IPR021335">
    <property type="entry name" value="DUF2948"/>
</dbReference>